<keyword evidence="2" id="KW-1185">Reference proteome</keyword>
<reference evidence="1" key="1">
    <citation type="journal article" date="2020" name="Stud. Mycol.">
        <title>101 Dothideomycetes genomes: a test case for predicting lifestyles and emergence of pathogens.</title>
        <authorList>
            <person name="Haridas S."/>
            <person name="Albert R."/>
            <person name="Binder M."/>
            <person name="Bloem J."/>
            <person name="Labutti K."/>
            <person name="Salamov A."/>
            <person name="Andreopoulos B."/>
            <person name="Baker S."/>
            <person name="Barry K."/>
            <person name="Bills G."/>
            <person name="Bluhm B."/>
            <person name="Cannon C."/>
            <person name="Castanera R."/>
            <person name="Culley D."/>
            <person name="Daum C."/>
            <person name="Ezra D."/>
            <person name="Gonzalez J."/>
            <person name="Henrissat B."/>
            <person name="Kuo A."/>
            <person name="Liang C."/>
            <person name="Lipzen A."/>
            <person name="Lutzoni F."/>
            <person name="Magnuson J."/>
            <person name="Mondo S."/>
            <person name="Nolan M."/>
            <person name="Ohm R."/>
            <person name="Pangilinan J."/>
            <person name="Park H.-J."/>
            <person name="Ramirez L."/>
            <person name="Alfaro M."/>
            <person name="Sun H."/>
            <person name="Tritt A."/>
            <person name="Yoshinaga Y."/>
            <person name="Zwiers L.-H."/>
            <person name="Turgeon B."/>
            <person name="Goodwin S."/>
            <person name="Spatafora J."/>
            <person name="Crous P."/>
            <person name="Grigoriev I."/>
        </authorList>
    </citation>
    <scope>NUCLEOTIDE SEQUENCE</scope>
    <source>
        <strain evidence="1">ATCC 200398</strain>
    </source>
</reference>
<comment type="caution">
    <text evidence="1">The sequence shown here is derived from an EMBL/GenBank/DDBJ whole genome shotgun (WGS) entry which is preliminary data.</text>
</comment>
<proteinExistence type="predicted"/>
<organism evidence="1 2">
    <name type="scientific">Lindgomyces ingoldianus</name>
    <dbReference type="NCBI Taxonomy" id="673940"/>
    <lineage>
        <taxon>Eukaryota</taxon>
        <taxon>Fungi</taxon>
        <taxon>Dikarya</taxon>
        <taxon>Ascomycota</taxon>
        <taxon>Pezizomycotina</taxon>
        <taxon>Dothideomycetes</taxon>
        <taxon>Pleosporomycetidae</taxon>
        <taxon>Pleosporales</taxon>
        <taxon>Lindgomycetaceae</taxon>
        <taxon>Lindgomyces</taxon>
    </lineage>
</organism>
<sequence length="643" mass="72761">MDPPRNHWDATGRTSLGAPSTWHSNGALPQTTPAFGSFPSTEYQTLVPDASLPTVPLSFPPYGDGVTAWSQEAELAPHFRHSQPFQEPRHETIPLPITQTKGKSKRPNRRDLPWDNHKQTMYDQYMKGNKKLKELQRYMIETHKFDATEKQYKDQFNDWGWSKNLGKRERQIMKTKAGKRRRENPPRDTEFQWGGQVWTVDRIMKTRGNENGNEEEDAHLDEPTPLGMTYYTPQNHTVPGVVATPNISPQRARNHVGSSGGMASQYCGIRLRWNGHTVADISTVKGQALDLERLNDFDGADEKFTEALEACRNLLPPADELRANITYQVARFYGRRNHMTRADSVLDELTDQFVHRWGQGHEKTLNHYGTVGLLLQAWDRHEDSLNLMRRLTDDLKSTSLYSNTKGKEAQSAINVDLPSLYTSTMLSGTSGDERNPASSQLVLQLEIENAAVTNLESIDRPEQRLLNLLNQLMKNPERNLIDIVRIRRLLVNLYSKSLMSDEAGEAFAQAKISITSLCSLDCSKTNDFFRAAVDLAEYGLEEGFTADAYEILEVVESEVVAENGPDHPNTISLLMKIGKMVQEMASWEEAEPRFQQAYAACITAFGYKSIVTQKLEKSLEKGSYLGDLEDDVSDKGLFQFITL</sequence>
<name>A0ACB6QMM6_9PLEO</name>
<dbReference type="EMBL" id="MU003517">
    <property type="protein sequence ID" value="KAF2468238.1"/>
    <property type="molecule type" value="Genomic_DNA"/>
</dbReference>
<gene>
    <name evidence="1" type="ORF">BDR25DRAFT_344515</name>
</gene>
<evidence type="ECO:0000313" key="1">
    <source>
        <dbReference type="EMBL" id="KAF2468238.1"/>
    </source>
</evidence>
<dbReference type="Proteomes" id="UP000799755">
    <property type="component" value="Unassembled WGS sequence"/>
</dbReference>
<accession>A0ACB6QMM6</accession>
<evidence type="ECO:0000313" key="2">
    <source>
        <dbReference type="Proteomes" id="UP000799755"/>
    </source>
</evidence>
<protein>
    <submittedName>
        <fullName evidence="1">Uncharacterized protein</fullName>
    </submittedName>
</protein>